<feature type="compositionally biased region" description="Basic and acidic residues" evidence="1">
    <location>
        <begin position="246"/>
        <end position="256"/>
    </location>
</feature>
<keyword evidence="4" id="KW-1185">Reference proteome</keyword>
<protein>
    <recommendedName>
        <fullName evidence="5">Lipopolysaccharide assembly protein A domain-containing protein</fullName>
    </recommendedName>
</protein>
<dbReference type="STRING" id="549789.NIES30_19175"/>
<dbReference type="EMBL" id="MRCG01000016">
    <property type="protein sequence ID" value="OKH45649.1"/>
    <property type="molecule type" value="Genomic_DNA"/>
</dbReference>
<evidence type="ECO:0000256" key="2">
    <source>
        <dbReference type="SAM" id="Phobius"/>
    </source>
</evidence>
<dbReference type="OrthoDB" id="581993at2"/>
<feature type="compositionally biased region" description="Basic and acidic residues" evidence="1">
    <location>
        <begin position="205"/>
        <end position="221"/>
    </location>
</feature>
<evidence type="ECO:0000313" key="3">
    <source>
        <dbReference type="EMBL" id="OKH45649.1"/>
    </source>
</evidence>
<name>A0A1U7J1D9_9CYAN</name>
<evidence type="ECO:0000256" key="1">
    <source>
        <dbReference type="SAM" id="MobiDB-lite"/>
    </source>
</evidence>
<dbReference type="Proteomes" id="UP000185557">
    <property type="component" value="Unassembled WGS sequence"/>
</dbReference>
<feature type="region of interest" description="Disordered" evidence="1">
    <location>
        <begin position="194"/>
        <end position="348"/>
    </location>
</feature>
<evidence type="ECO:0008006" key="5">
    <source>
        <dbReference type="Google" id="ProtNLM"/>
    </source>
</evidence>
<feature type="compositionally biased region" description="Basic and acidic residues" evidence="1">
    <location>
        <begin position="130"/>
        <end position="140"/>
    </location>
</feature>
<feature type="compositionally biased region" description="Acidic residues" evidence="1">
    <location>
        <begin position="395"/>
        <end position="406"/>
    </location>
</feature>
<keyword evidence="2" id="KW-1133">Transmembrane helix</keyword>
<feature type="compositionally biased region" description="Acidic residues" evidence="1">
    <location>
        <begin position="331"/>
        <end position="348"/>
    </location>
</feature>
<dbReference type="RefSeq" id="WP_073610053.1">
    <property type="nucleotide sequence ID" value="NZ_MRCG01000016.1"/>
</dbReference>
<feature type="region of interest" description="Disordered" evidence="1">
    <location>
        <begin position="88"/>
        <end position="143"/>
    </location>
</feature>
<feature type="compositionally biased region" description="Low complexity" evidence="1">
    <location>
        <begin position="89"/>
        <end position="103"/>
    </location>
</feature>
<organism evidence="3 4">
    <name type="scientific">Phormidium tenue NIES-30</name>
    <dbReference type="NCBI Taxonomy" id="549789"/>
    <lineage>
        <taxon>Bacteria</taxon>
        <taxon>Bacillati</taxon>
        <taxon>Cyanobacteriota</taxon>
        <taxon>Cyanophyceae</taxon>
        <taxon>Oscillatoriophycideae</taxon>
        <taxon>Oscillatoriales</taxon>
        <taxon>Oscillatoriaceae</taxon>
        <taxon>Phormidium</taxon>
    </lineage>
</organism>
<accession>A0A1U7J1D9</accession>
<feature type="transmembrane region" description="Helical" evidence="2">
    <location>
        <begin position="43"/>
        <end position="67"/>
    </location>
</feature>
<proteinExistence type="predicted"/>
<keyword evidence="2" id="KW-0812">Transmembrane</keyword>
<dbReference type="AlphaFoldDB" id="A0A1U7J1D9"/>
<evidence type="ECO:0000313" key="4">
    <source>
        <dbReference type="Proteomes" id="UP000185557"/>
    </source>
</evidence>
<feature type="region of interest" description="Disordered" evidence="1">
    <location>
        <begin position="159"/>
        <end position="178"/>
    </location>
</feature>
<keyword evidence="2" id="KW-0472">Membrane</keyword>
<feature type="compositionally biased region" description="Low complexity" evidence="1">
    <location>
        <begin position="368"/>
        <end position="378"/>
    </location>
</feature>
<comment type="caution">
    <text evidence="3">The sequence shown here is derived from an EMBL/GenBank/DDBJ whole genome shotgun (WGS) entry which is preliminary data.</text>
</comment>
<feature type="region of interest" description="Disordered" evidence="1">
    <location>
        <begin position="368"/>
        <end position="406"/>
    </location>
</feature>
<sequence>MATLRLIVVLLVLGAVLLLGVQNLAPTLPLVFFGGTTQALPLGIWLTGAVGLGALTTLVLTALLGAIGPSGGDRSKAYKYRPQSFYEPTGSSAGTTSTAGQAGRNAPPPYTAPGSRSGGAGRQAASPSTSRDHPADDDPSWRAWTNLKSPAQWNDWESLSQAPKPETTPSSSASLSSSASGIVDSVTTWFSSSKQQAKQQQRVNESLRELDTDWDGLENRPYRAPGVSPVEDHLDDITQGWEQDSGPDRNPSRDFEASQAPRRMYRDGSLYSYSYRDEGDPTPQSGQVDNIYAPPDDVIYGNDPDPRYADTAYARGPVYAADDSAYSRDRDEDDDGNDLGEPEIAEDGVVDADYRVIVPPYTAAAEAAAVETWSNSRSDPSRNRSEPAPTRPPSDEWDDADDALTP</sequence>
<gene>
    <name evidence="3" type="ORF">NIES30_19175</name>
</gene>
<reference evidence="3 4" key="1">
    <citation type="submission" date="2016-11" db="EMBL/GenBank/DDBJ databases">
        <title>Draft Genome Sequences of Nine Cyanobacterial Strains from Diverse Habitats.</title>
        <authorList>
            <person name="Zhu T."/>
            <person name="Hou S."/>
            <person name="Lu X."/>
            <person name="Hess W.R."/>
        </authorList>
    </citation>
    <scope>NUCLEOTIDE SEQUENCE [LARGE SCALE GENOMIC DNA]</scope>
    <source>
        <strain evidence="3 4">NIES-30</strain>
    </source>
</reference>